<dbReference type="HOGENOM" id="CLU_2813406_0_0_1"/>
<gene>
    <name evidence="2" type="ORF">M404DRAFT_246331</name>
</gene>
<proteinExistence type="predicted"/>
<dbReference type="AlphaFoldDB" id="A0A0C3IHB7"/>
<accession>A0A0C3IHB7</accession>
<dbReference type="InParanoid" id="A0A0C3IHB7"/>
<reference evidence="3" key="2">
    <citation type="submission" date="2015-01" db="EMBL/GenBank/DDBJ databases">
        <title>Evolutionary Origins and Diversification of the Mycorrhizal Mutualists.</title>
        <authorList>
            <consortium name="DOE Joint Genome Institute"/>
            <consortium name="Mycorrhizal Genomics Consortium"/>
            <person name="Kohler A."/>
            <person name="Kuo A."/>
            <person name="Nagy L.G."/>
            <person name="Floudas D."/>
            <person name="Copeland A."/>
            <person name="Barry K.W."/>
            <person name="Cichocki N."/>
            <person name="Veneault-Fourrey C."/>
            <person name="LaButti K."/>
            <person name="Lindquist E.A."/>
            <person name="Lipzen A."/>
            <person name="Lundell T."/>
            <person name="Morin E."/>
            <person name="Murat C."/>
            <person name="Riley R."/>
            <person name="Ohm R."/>
            <person name="Sun H."/>
            <person name="Tunlid A."/>
            <person name="Henrissat B."/>
            <person name="Grigoriev I.V."/>
            <person name="Hibbett D.S."/>
            <person name="Martin F."/>
        </authorList>
    </citation>
    <scope>NUCLEOTIDE SEQUENCE [LARGE SCALE GENOMIC DNA]</scope>
    <source>
        <strain evidence="3">Marx 270</strain>
    </source>
</reference>
<evidence type="ECO:0000256" key="1">
    <source>
        <dbReference type="SAM" id="MobiDB-lite"/>
    </source>
</evidence>
<protein>
    <submittedName>
        <fullName evidence="2">Uncharacterized protein</fullName>
    </submittedName>
</protein>
<evidence type="ECO:0000313" key="3">
    <source>
        <dbReference type="Proteomes" id="UP000054217"/>
    </source>
</evidence>
<feature type="region of interest" description="Disordered" evidence="1">
    <location>
        <begin position="35"/>
        <end position="67"/>
    </location>
</feature>
<organism evidence="2 3">
    <name type="scientific">Pisolithus tinctorius Marx 270</name>
    <dbReference type="NCBI Taxonomy" id="870435"/>
    <lineage>
        <taxon>Eukaryota</taxon>
        <taxon>Fungi</taxon>
        <taxon>Dikarya</taxon>
        <taxon>Basidiomycota</taxon>
        <taxon>Agaricomycotina</taxon>
        <taxon>Agaricomycetes</taxon>
        <taxon>Agaricomycetidae</taxon>
        <taxon>Boletales</taxon>
        <taxon>Sclerodermatineae</taxon>
        <taxon>Pisolithaceae</taxon>
        <taxon>Pisolithus</taxon>
    </lineage>
</organism>
<dbReference type="Proteomes" id="UP000054217">
    <property type="component" value="Unassembled WGS sequence"/>
</dbReference>
<dbReference type="EMBL" id="KN832047">
    <property type="protein sequence ID" value="KIN96402.1"/>
    <property type="molecule type" value="Genomic_DNA"/>
</dbReference>
<sequence>MLLIDATQRVDCQLVSNGLTTRRRAHMIQLLDTYHNSKTKDDSTREREKGENKHISDMRSSRVTHVV</sequence>
<evidence type="ECO:0000313" key="2">
    <source>
        <dbReference type="EMBL" id="KIN96402.1"/>
    </source>
</evidence>
<reference evidence="2 3" key="1">
    <citation type="submission" date="2014-04" db="EMBL/GenBank/DDBJ databases">
        <authorList>
            <consortium name="DOE Joint Genome Institute"/>
            <person name="Kuo A."/>
            <person name="Kohler A."/>
            <person name="Costa M.D."/>
            <person name="Nagy L.G."/>
            <person name="Floudas D."/>
            <person name="Copeland A."/>
            <person name="Barry K.W."/>
            <person name="Cichocki N."/>
            <person name="Veneault-Fourrey C."/>
            <person name="LaButti K."/>
            <person name="Lindquist E.A."/>
            <person name="Lipzen A."/>
            <person name="Lundell T."/>
            <person name="Morin E."/>
            <person name="Murat C."/>
            <person name="Sun H."/>
            <person name="Tunlid A."/>
            <person name="Henrissat B."/>
            <person name="Grigoriev I.V."/>
            <person name="Hibbett D.S."/>
            <person name="Martin F."/>
            <person name="Nordberg H.P."/>
            <person name="Cantor M.N."/>
            <person name="Hua S.X."/>
        </authorList>
    </citation>
    <scope>NUCLEOTIDE SEQUENCE [LARGE SCALE GENOMIC DNA]</scope>
    <source>
        <strain evidence="2 3">Marx 270</strain>
    </source>
</reference>
<keyword evidence="3" id="KW-1185">Reference proteome</keyword>
<feature type="compositionally biased region" description="Basic and acidic residues" evidence="1">
    <location>
        <begin position="38"/>
        <end position="60"/>
    </location>
</feature>
<name>A0A0C3IHB7_PISTI</name>